<dbReference type="EMBL" id="CP016289">
    <property type="protein sequence ID" value="ANP90592.1"/>
    <property type="molecule type" value="Genomic_DNA"/>
</dbReference>
<dbReference type="InterPro" id="IPR001584">
    <property type="entry name" value="Integrase_cat-core"/>
</dbReference>
<dbReference type="OrthoDB" id="2370461at2"/>
<dbReference type="EMBL" id="CP016287">
    <property type="protein sequence ID" value="ANP89880.1"/>
    <property type="molecule type" value="Genomic_DNA"/>
</dbReference>
<evidence type="ECO:0000313" key="13">
    <source>
        <dbReference type="EMBL" id="ANP91633.1"/>
    </source>
</evidence>
<evidence type="ECO:0000313" key="4">
    <source>
        <dbReference type="EMBL" id="ANP85306.1"/>
    </source>
</evidence>
<dbReference type="EMBL" id="CP018231">
    <property type="protein sequence ID" value="API56709.1"/>
    <property type="molecule type" value="Genomic_DNA"/>
</dbReference>
<reference evidence="14 21" key="2">
    <citation type="submission" date="2016-11" db="EMBL/GenBank/DDBJ databases">
        <title>Rhizobium leguminosarum bv. viciae strain Vaf12 isolated from Vavilovia formosa root nodules from Russia, Dagestan.</title>
        <authorList>
            <person name="Kimeklis A."/>
        </authorList>
    </citation>
    <scope>NUCLEOTIDE SEQUENCE [LARGE SCALE GENOMIC DNA]</scope>
    <source>
        <strain evidence="14 21">Vaf-108</strain>
        <plasmid evidence="21">Plasmid unnamed3 sequence</plasmid>
        <plasmid evidence="21">Plasmid unnamed5</plasmid>
        <plasmid evidence="21">Plasmid unnamed6</plasmid>
        <plasmid evidence="21">Plasmid unnamed8 sequence</plasmid>
        <plasmid evidence="14">unnamed3</plasmid>
        <plasmid evidence="16">unnamed5</plasmid>
        <plasmid evidence="17">unnamed6</plasmid>
        <plasmid evidence="19">unnamed8</plasmid>
    </source>
</reference>
<dbReference type="EMBL" id="CP016286">
    <property type="protein sequence ID" value="ANP87356.1"/>
    <property type="molecule type" value="Genomic_DNA"/>
</dbReference>
<reference evidence="2 20" key="1">
    <citation type="submission" date="2016-06" db="EMBL/GenBank/DDBJ databases">
        <title>Microsymbionts genomes from the relict species Vavilovia formosa.</title>
        <authorList>
            <person name="Chirak E."/>
            <person name="Kimeklis A."/>
            <person name="Andronov E."/>
        </authorList>
    </citation>
    <scope>NUCLEOTIDE SEQUENCE [LARGE SCALE GENOMIC DNA]</scope>
    <source>
        <strain evidence="2 20">Vaf10</strain>
        <plasmid evidence="20">Plasmid unnamed1</plasmid>
        <plasmid evidence="20">Plasmid unnamed2</plasmid>
        <plasmid evidence="20">Plasmid unnamed3</plasmid>
        <plasmid evidence="20">Plasmid unnamed4</plasmid>
        <plasmid evidence="7">unnamed1</plasmid>
        <plasmid evidence="11">unnamed2</plasmid>
        <plasmid evidence="12">unnamed3</plasmid>
        <plasmid evidence="13">unnamed4</plasmid>
    </source>
</reference>
<geneLocation type="plasmid" evidence="16 21">
    <name>unnamed5</name>
</geneLocation>
<geneLocation type="plasmid" evidence="21">
    <name>unnamed3 sequence</name>
</geneLocation>
<evidence type="ECO:0000313" key="9">
    <source>
        <dbReference type="EMBL" id="ANP89899.1"/>
    </source>
</evidence>
<dbReference type="EMBL" id="CP018231">
    <property type="protein sequence ID" value="API56688.1"/>
    <property type="molecule type" value="Genomic_DNA"/>
</dbReference>
<dbReference type="Proteomes" id="UP000183050">
    <property type="component" value="Plasmid unnamed3"/>
</dbReference>
<dbReference type="Proteomes" id="UP000183050">
    <property type="component" value="Plasmid unnamed6"/>
</dbReference>
<dbReference type="Proteomes" id="UP000092691">
    <property type="component" value="Plasmid unnamed2"/>
</dbReference>
<evidence type="ECO:0000313" key="6">
    <source>
        <dbReference type="EMBL" id="ANP87356.1"/>
    </source>
</evidence>
<dbReference type="Gene3D" id="3.30.420.10">
    <property type="entry name" value="Ribonuclease H-like superfamily/Ribonuclease H"/>
    <property type="match status" value="1"/>
</dbReference>
<dbReference type="EMBL" id="CP016292">
    <property type="protein sequence ID" value="ANP91633.1"/>
    <property type="molecule type" value="Genomic_DNA"/>
</dbReference>
<geneLocation type="plasmid" evidence="19">
    <name>unnamed8</name>
</geneLocation>
<dbReference type="Proteomes" id="UP000092691">
    <property type="component" value="Plasmid unnamed3"/>
</dbReference>
<dbReference type="EMBL" id="CP016286">
    <property type="protein sequence ID" value="ANP85588.1"/>
    <property type="molecule type" value="Genomic_DNA"/>
</dbReference>
<dbReference type="Proteomes" id="UP000092691">
    <property type="component" value="Plasmid unnamed4"/>
</dbReference>
<dbReference type="EMBL" id="CP016287">
    <property type="protein sequence ID" value="ANP89910.1"/>
    <property type="molecule type" value="Genomic_DNA"/>
</dbReference>
<sequence length="507" mass="57800">MRKVSMATRVELVAAISCRYVLGGRAEKARMLDEFVALTGFHRKHAMRLLRGEREPAKGGPRPGRRVYGDDVRAALVVVWEASDRICGKRLHPLLPTLIEAMERHGHGDMNSETRRQLLTMSPATIDRVLKEIKASATGPRRRKGSTAIRRSVPVRTFSDWDDPAPGFVEADLVSHSGPYARGAFSQTLVLTDIATGWTECAPLLVREQTVLITALTELRKLLPFPLLGFDTDNDSVFMNESVHEYCLRDNIELTRCRPYRKNDQAFVEQKNGAIVRKIVGYRRFEGLRATRELAKLYSSMRLFVNFFQPSFKLKEKHRDGAKVIKRYHRPATPYQRLLDDARTPEDTCLRLKAMYLTLDPVRLLRDIRLAQERLVEIADKPDGPPATDGEALPLEDFLSGLRIAWRGGEVKPTARSKPAAKRERRRPDPLLAVTAELEDWFEAEPWRTSRELLERLQVKYPGVYPDGLIRTVQRRMKIWRSTQANALVFGPFADAARQTQNVEVVQ</sequence>
<evidence type="ECO:0000313" key="2">
    <source>
        <dbReference type="EMBL" id="ANP84468.1"/>
    </source>
</evidence>
<keyword evidence="7" id="KW-0614">Plasmid</keyword>
<dbReference type="EMBL" id="CP018234">
    <property type="protein sequence ID" value="API57482.1"/>
    <property type="molecule type" value="Genomic_DNA"/>
</dbReference>
<evidence type="ECO:0000313" key="7">
    <source>
        <dbReference type="EMBL" id="ANP89320.1"/>
    </source>
</evidence>
<evidence type="ECO:0000313" key="17">
    <source>
        <dbReference type="EMBL" id="API57405.1"/>
    </source>
</evidence>
<dbReference type="Proteomes" id="UP000183050">
    <property type="component" value="Plasmid unnamed8"/>
</dbReference>
<geneLocation type="plasmid" evidence="7 20">
    <name>unnamed1</name>
</geneLocation>
<dbReference type="EMBL" id="CP018236">
    <property type="protein sequence ID" value="API57771.1"/>
    <property type="molecule type" value="Genomic_DNA"/>
</dbReference>
<evidence type="ECO:0000313" key="18">
    <source>
        <dbReference type="EMBL" id="API57482.1"/>
    </source>
</evidence>
<dbReference type="SUPFAM" id="SSF53098">
    <property type="entry name" value="Ribonuclease H-like"/>
    <property type="match status" value="1"/>
</dbReference>
<dbReference type="GO" id="GO:0003676">
    <property type="term" value="F:nucleic acid binding"/>
    <property type="evidence" value="ECO:0007669"/>
    <property type="project" value="InterPro"/>
</dbReference>
<evidence type="ECO:0000313" key="21">
    <source>
        <dbReference type="Proteomes" id="UP000183050"/>
    </source>
</evidence>
<dbReference type="Proteomes" id="UP000092691">
    <property type="component" value="Chromosome"/>
</dbReference>
<name>A0A1B1C3W2_RHILE</name>
<dbReference type="EMBL" id="CP016287">
    <property type="protein sequence ID" value="ANP89320.1"/>
    <property type="molecule type" value="Genomic_DNA"/>
</dbReference>
<evidence type="ECO:0000313" key="3">
    <source>
        <dbReference type="EMBL" id="ANP84846.1"/>
    </source>
</evidence>
<evidence type="ECO:0000313" key="11">
    <source>
        <dbReference type="EMBL" id="ANP90592.1"/>
    </source>
</evidence>
<dbReference type="EMBL" id="CP016286">
    <property type="protein sequence ID" value="ANP84468.1"/>
    <property type="molecule type" value="Genomic_DNA"/>
</dbReference>
<dbReference type="EMBL" id="CP016286">
    <property type="protein sequence ID" value="ANP85306.1"/>
    <property type="molecule type" value="Genomic_DNA"/>
</dbReference>
<dbReference type="InterPro" id="IPR012337">
    <property type="entry name" value="RNaseH-like_sf"/>
</dbReference>
<geneLocation type="plasmid" evidence="21">
    <name>unnamed8 sequence</name>
</geneLocation>
<dbReference type="EMBL" id="CP018233">
    <property type="protein sequence ID" value="API57222.1"/>
    <property type="molecule type" value="Genomic_DNA"/>
</dbReference>
<evidence type="ECO:0000259" key="1">
    <source>
        <dbReference type="PROSITE" id="PS50994"/>
    </source>
</evidence>
<evidence type="ECO:0000313" key="19">
    <source>
        <dbReference type="EMBL" id="API57771.1"/>
    </source>
</evidence>
<dbReference type="RefSeq" id="WP_065279116.1">
    <property type="nucleotide sequence ID" value="NZ_CP016286.1"/>
</dbReference>
<organism evidence="2 20">
    <name type="scientific">Rhizobium leguminosarum</name>
    <dbReference type="NCBI Taxonomy" id="384"/>
    <lineage>
        <taxon>Bacteria</taxon>
        <taxon>Pseudomonadati</taxon>
        <taxon>Pseudomonadota</taxon>
        <taxon>Alphaproteobacteria</taxon>
        <taxon>Hyphomicrobiales</taxon>
        <taxon>Rhizobiaceae</taxon>
        <taxon>Rhizobium/Agrobacterium group</taxon>
        <taxon>Rhizobium</taxon>
    </lineage>
</organism>
<accession>A0A1B1C3W2</accession>
<dbReference type="InterPro" id="IPR036397">
    <property type="entry name" value="RNaseH_sf"/>
</dbReference>
<dbReference type="EMBL" id="CP016286">
    <property type="protein sequence ID" value="ANP84846.1"/>
    <property type="molecule type" value="Genomic_DNA"/>
</dbReference>
<gene>
    <name evidence="2" type="ORF">BA011_01070</name>
    <name evidence="3" type="ORF">BA011_03205</name>
    <name evidence="4" type="ORF">BA011_05875</name>
    <name evidence="5" type="ORF">BA011_07480</name>
    <name evidence="6" type="ORF">BA011_17550</name>
    <name evidence="7" type="ORF">BA011_26485</name>
    <name evidence="8" type="ORF">BA011_29795</name>
    <name evidence="9" type="ORF">BA011_29900</name>
    <name evidence="10" type="ORF">BA011_29960</name>
    <name evidence="11" type="ORF">BA011_32310</name>
    <name evidence="12" type="ORF">BA011_34050</name>
    <name evidence="13" type="ORF">BA011_36685</name>
    <name evidence="14" type="ORF">BMW22_35040</name>
    <name evidence="15" type="ORF">BMW22_35160</name>
    <name evidence="16" type="ORF">BMW22_38060</name>
    <name evidence="17" type="ORF">BMW22_39155</name>
    <name evidence="18" type="ORF">BMW22_39845</name>
    <name evidence="19" type="ORF">BMW22_41665</name>
</gene>
<dbReference type="Proteomes" id="UP000092691">
    <property type="component" value="Plasmid unnamed1"/>
</dbReference>
<dbReference type="AlphaFoldDB" id="A0A1B1C3W2"/>
<protein>
    <submittedName>
        <fullName evidence="2">Integrase</fullName>
    </submittedName>
    <submittedName>
        <fullName evidence="14">Transposase</fullName>
    </submittedName>
</protein>
<feature type="domain" description="Integrase catalytic" evidence="1">
    <location>
        <begin position="162"/>
        <end position="342"/>
    </location>
</feature>
<geneLocation type="plasmid" evidence="13 20">
    <name>unnamed4</name>
</geneLocation>
<evidence type="ECO:0000313" key="10">
    <source>
        <dbReference type="EMBL" id="ANP89910.1"/>
    </source>
</evidence>
<dbReference type="EMBL" id="CP016290">
    <property type="protein sequence ID" value="ANP90932.1"/>
    <property type="molecule type" value="Genomic_DNA"/>
</dbReference>
<evidence type="ECO:0000313" key="15">
    <source>
        <dbReference type="EMBL" id="API56709.1"/>
    </source>
</evidence>
<evidence type="ECO:0000313" key="5">
    <source>
        <dbReference type="EMBL" id="ANP85588.1"/>
    </source>
</evidence>
<dbReference type="Proteomes" id="UP000183050">
    <property type="component" value="Plasmid unnamed5"/>
</dbReference>
<geneLocation type="plasmid" evidence="12 20">
    <name>unnamed3</name>
</geneLocation>
<dbReference type="GO" id="GO:0015074">
    <property type="term" value="P:DNA integration"/>
    <property type="evidence" value="ECO:0007669"/>
    <property type="project" value="InterPro"/>
</dbReference>
<evidence type="ECO:0000313" key="8">
    <source>
        <dbReference type="EMBL" id="ANP89880.1"/>
    </source>
</evidence>
<geneLocation type="plasmid" evidence="17 21">
    <name>unnamed6</name>
</geneLocation>
<evidence type="ECO:0000313" key="14">
    <source>
        <dbReference type="EMBL" id="API56688.1"/>
    </source>
</evidence>
<evidence type="ECO:0000313" key="12">
    <source>
        <dbReference type="EMBL" id="ANP90932.1"/>
    </source>
</evidence>
<evidence type="ECO:0000313" key="20">
    <source>
        <dbReference type="Proteomes" id="UP000092691"/>
    </source>
</evidence>
<dbReference type="PROSITE" id="PS50994">
    <property type="entry name" value="INTEGRASE"/>
    <property type="match status" value="1"/>
</dbReference>
<dbReference type="EMBL" id="CP016287">
    <property type="protein sequence ID" value="ANP89899.1"/>
    <property type="molecule type" value="Genomic_DNA"/>
</dbReference>
<proteinExistence type="predicted"/>
<evidence type="ECO:0000313" key="16">
    <source>
        <dbReference type="EMBL" id="API57222.1"/>
    </source>
</evidence>
<dbReference type="EMBL" id="CP018234">
    <property type="protein sequence ID" value="API57405.1"/>
    <property type="molecule type" value="Genomic_DNA"/>
</dbReference>
<geneLocation type="plasmid" evidence="11 20">
    <name>unnamed2</name>
</geneLocation>